<protein>
    <submittedName>
        <fullName evidence="1">DUF1830 domain-containing protein</fullName>
    </submittedName>
</protein>
<dbReference type="InterPro" id="IPR014964">
    <property type="entry name" value="DUF1830"/>
</dbReference>
<reference evidence="1" key="1">
    <citation type="journal article" date="2021" name="Antonie Van Leeuwenhoek">
        <title>Draft genome and description of Waterburya agarophytonicola gen. nov. sp. nov. (Pleurocapsales, Cyanobacteria): a seaweed symbiont.</title>
        <authorList>
            <person name="Bonthond G."/>
            <person name="Shalygin S."/>
            <person name="Bayer T."/>
            <person name="Weinberger F."/>
        </authorList>
    </citation>
    <scope>NUCLEOTIDE SEQUENCE</scope>
    <source>
        <strain evidence="1">KI4</strain>
    </source>
</reference>
<dbReference type="AlphaFoldDB" id="A0A964BLW1"/>
<gene>
    <name evidence="1" type="ORF">I4641_02165</name>
</gene>
<dbReference type="Pfam" id="PF08865">
    <property type="entry name" value="DUF1830"/>
    <property type="match status" value="1"/>
</dbReference>
<sequence>MIIAKINEIENRQCKRVVFPTEKFLLMADNDCKLEIQFVSVRDRSGTNSRLYCLLRS</sequence>
<name>A0A964BLW1_9CYAN</name>
<proteinExistence type="predicted"/>
<keyword evidence="2" id="KW-1185">Reference proteome</keyword>
<evidence type="ECO:0000313" key="1">
    <source>
        <dbReference type="EMBL" id="MCC0175785.1"/>
    </source>
</evidence>
<accession>A0A964BLW1</accession>
<evidence type="ECO:0000313" key="2">
    <source>
        <dbReference type="Proteomes" id="UP000729733"/>
    </source>
</evidence>
<dbReference type="EMBL" id="JADWDC010000003">
    <property type="protein sequence ID" value="MCC0175785.1"/>
    <property type="molecule type" value="Genomic_DNA"/>
</dbReference>
<organism evidence="1 2">
    <name type="scientific">Waterburya agarophytonicola KI4</name>
    <dbReference type="NCBI Taxonomy" id="2874699"/>
    <lineage>
        <taxon>Bacteria</taxon>
        <taxon>Bacillati</taxon>
        <taxon>Cyanobacteriota</taxon>
        <taxon>Cyanophyceae</taxon>
        <taxon>Pleurocapsales</taxon>
        <taxon>Hyellaceae</taxon>
        <taxon>Waterburya</taxon>
        <taxon>Waterburya agarophytonicola</taxon>
    </lineage>
</organism>
<dbReference type="Proteomes" id="UP000729733">
    <property type="component" value="Unassembled WGS sequence"/>
</dbReference>
<comment type="caution">
    <text evidence="1">The sequence shown here is derived from an EMBL/GenBank/DDBJ whole genome shotgun (WGS) entry which is preliminary data.</text>
</comment>